<accession>A0A9D4L738</accession>
<protein>
    <submittedName>
        <fullName evidence="1">Uncharacterized protein</fullName>
    </submittedName>
</protein>
<feature type="non-terminal residue" evidence="1">
    <location>
        <position position="1"/>
    </location>
</feature>
<evidence type="ECO:0000313" key="2">
    <source>
        <dbReference type="Proteomes" id="UP000828390"/>
    </source>
</evidence>
<name>A0A9D4L738_DREPO</name>
<keyword evidence="2" id="KW-1185">Reference proteome</keyword>
<sequence>MNIPNDTVYAAQELVSTFDLPNRTTETVSKAGPDVYNWRAADKRPEGLWPEGHYAARAIIDVLPSSSMITGTVNTAQELVSTSDLQN</sequence>
<dbReference type="EMBL" id="JAIWYP010000003">
    <property type="protein sequence ID" value="KAH3851666.1"/>
    <property type="molecule type" value="Genomic_DNA"/>
</dbReference>
<organism evidence="1 2">
    <name type="scientific">Dreissena polymorpha</name>
    <name type="common">Zebra mussel</name>
    <name type="synonym">Mytilus polymorpha</name>
    <dbReference type="NCBI Taxonomy" id="45954"/>
    <lineage>
        <taxon>Eukaryota</taxon>
        <taxon>Metazoa</taxon>
        <taxon>Spiralia</taxon>
        <taxon>Lophotrochozoa</taxon>
        <taxon>Mollusca</taxon>
        <taxon>Bivalvia</taxon>
        <taxon>Autobranchia</taxon>
        <taxon>Heteroconchia</taxon>
        <taxon>Euheterodonta</taxon>
        <taxon>Imparidentia</taxon>
        <taxon>Neoheterodontei</taxon>
        <taxon>Myida</taxon>
        <taxon>Dreissenoidea</taxon>
        <taxon>Dreissenidae</taxon>
        <taxon>Dreissena</taxon>
    </lineage>
</organism>
<gene>
    <name evidence="1" type="ORF">DPMN_094149</name>
</gene>
<comment type="caution">
    <text evidence="1">The sequence shown here is derived from an EMBL/GenBank/DDBJ whole genome shotgun (WGS) entry which is preliminary data.</text>
</comment>
<proteinExistence type="predicted"/>
<dbReference type="AlphaFoldDB" id="A0A9D4L738"/>
<evidence type="ECO:0000313" key="1">
    <source>
        <dbReference type="EMBL" id="KAH3851666.1"/>
    </source>
</evidence>
<reference evidence="1" key="2">
    <citation type="submission" date="2020-11" db="EMBL/GenBank/DDBJ databases">
        <authorList>
            <person name="McCartney M.A."/>
            <person name="Auch B."/>
            <person name="Kono T."/>
            <person name="Mallez S."/>
            <person name="Becker A."/>
            <person name="Gohl D.M."/>
            <person name="Silverstein K.A.T."/>
            <person name="Koren S."/>
            <person name="Bechman K.B."/>
            <person name="Herman A."/>
            <person name="Abrahante J.E."/>
            <person name="Garbe J."/>
        </authorList>
    </citation>
    <scope>NUCLEOTIDE SEQUENCE</scope>
    <source>
        <strain evidence="1">Duluth1</strain>
        <tissue evidence="1">Whole animal</tissue>
    </source>
</reference>
<dbReference type="Proteomes" id="UP000828390">
    <property type="component" value="Unassembled WGS sequence"/>
</dbReference>
<reference evidence="1" key="1">
    <citation type="journal article" date="2019" name="bioRxiv">
        <title>The Genome of the Zebra Mussel, Dreissena polymorpha: A Resource for Invasive Species Research.</title>
        <authorList>
            <person name="McCartney M.A."/>
            <person name="Auch B."/>
            <person name="Kono T."/>
            <person name="Mallez S."/>
            <person name="Zhang Y."/>
            <person name="Obille A."/>
            <person name="Becker A."/>
            <person name="Abrahante J.E."/>
            <person name="Garbe J."/>
            <person name="Badalamenti J.P."/>
            <person name="Herman A."/>
            <person name="Mangelson H."/>
            <person name="Liachko I."/>
            <person name="Sullivan S."/>
            <person name="Sone E.D."/>
            <person name="Koren S."/>
            <person name="Silverstein K.A.T."/>
            <person name="Beckman K.B."/>
            <person name="Gohl D.M."/>
        </authorList>
    </citation>
    <scope>NUCLEOTIDE SEQUENCE</scope>
    <source>
        <strain evidence="1">Duluth1</strain>
        <tissue evidence="1">Whole animal</tissue>
    </source>
</reference>